<reference evidence="14 15" key="1">
    <citation type="journal article" date="2009" name="PLoS Genet.">
        <title>Alliance of proteomics and genomics to unravel the specificities of Sahara bacterium Deinococcus deserti.</title>
        <authorList>
            <person name="de Groot A."/>
            <person name="Dulermo R."/>
            <person name="Ortet P."/>
            <person name="Blanchard L."/>
            <person name="Guerin P."/>
            <person name="Fernandez B."/>
            <person name="Vacherie B."/>
            <person name="Dossat C."/>
            <person name="Jolivet E."/>
            <person name="Siguier P."/>
            <person name="Chandler M."/>
            <person name="Barakat M."/>
            <person name="Dedieu A."/>
            <person name="Barbe V."/>
            <person name="Heulin T."/>
            <person name="Sommer S."/>
            <person name="Achouak W."/>
            <person name="Armengaud J."/>
        </authorList>
    </citation>
    <scope>NUCLEOTIDE SEQUENCE [LARGE SCALE GENOMIC DNA]</scope>
    <source>
        <strain evidence="15">DSM 17065 / CIP 109153 / LMG 22923 / VCD115</strain>
    </source>
</reference>
<evidence type="ECO:0000256" key="9">
    <source>
        <dbReference type="ARBA" id="ARBA00048743"/>
    </source>
</evidence>
<dbReference type="PANTHER" id="PTHR10344:SF4">
    <property type="entry name" value="UMP-CMP KINASE 2, MITOCHONDRIAL"/>
    <property type="match status" value="1"/>
</dbReference>
<keyword evidence="5 11" id="KW-0545">Nucleotide biosynthesis</keyword>
<organism evidence="14 15">
    <name type="scientific">Deinococcus deserti (strain DSM 17065 / CIP 109153 / LMG 22923 / VCD115)</name>
    <dbReference type="NCBI Taxonomy" id="546414"/>
    <lineage>
        <taxon>Bacteria</taxon>
        <taxon>Thermotogati</taxon>
        <taxon>Deinococcota</taxon>
        <taxon>Deinococci</taxon>
        <taxon>Deinococcales</taxon>
        <taxon>Deinococcaceae</taxon>
        <taxon>Deinococcus</taxon>
    </lineage>
</organism>
<dbReference type="GO" id="GO:0005829">
    <property type="term" value="C:cytosol"/>
    <property type="evidence" value="ECO:0007669"/>
    <property type="project" value="TreeGrafter"/>
</dbReference>
<feature type="binding site" evidence="11">
    <location>
        <begin position="17"/>
        <end position="24"/>
    </location>
    <ligand>
        <name>ATP</name>
        <dbReference type="ChEBI" id="CHEBI:30616"/>
    </ligand>
</feature>
<keyword evidence="8 11" id="KW-0067">ATP-binding</keyword>
<dbReference type="Pfam" id="PF02223">
    <property type="entry name" value="Thymidylate_kin"/>
    <property type="match status" value="1"/>
</dbReference>
<dbReference type="eggNOG" id="COG0125">
    <property type="taxonomic scope" value="Bacteria"/>
</dbReference>
<evidence type="ECO:0000313" key="15">
    <source>
        <dbReference type="Proteomes" id="UP000002208"/>
    </source>
</evidence>
<keyword evidence="6 11" id="KW-0547">Nucleotide-binding</keyword>
<keyword evidence="4 11" id="KW-0808">Transferase</keyword>
<dbReference type="HAMAP" id="MF_00165">
    <property type="entry name" value="Thymidylate_kinase"/>
    <property type="match status" value="1"/>
</dbReference>
<keyword evidence="15" id="KW-1185">Reference proteome</keyword>
<dbReference type="NCBIfam" id="TIGR00041">
    <property type="entry name" value="DTMP_kinase"/>
    <property type="match status" value="1"/>
</dbReference>
<dbReference type="AlphaFoldDB" id="C1CWQ6"/>
<evidence type="ECO:0000256" key="7">
    <source>
        <dbReference type="ARBA" id="ARBA00022777"/>
    </source>
</evidence>
<dbReference type="InterPro" id="IPR018095">
    <property type="entry name" value="Thymidylate_kin_CS"/>
</dbReference>
<dbReference type="Gene3D" id="3.40.50.300">
    <property type="entry name" value="P-loop containing nucleotide triphosphate hydrolases"/>
    <property type="match status" value="1"/>
</dbReference>
<sequence length="218" mass="23770">MIGSRPEAGAPFISFEGPEGAGKSTQIARLVARLEERSVPHTVTREPGGTPLGTRVREVLLDPDLSIDPLPEFLLYSASRAQLVTHVIRPALTQGHTVICDRYFDSSLAYQGAGRGLPVRLLRDLTREATGGLTPDLTVLLDLDPALGLQRVASRGQADRLERADLGFHQRVRQGFLDLAAAEPGRFLVLDATRSVDELAREIWTAVERWLPCTSSSP</sequence>
<dbReference type="EC" id="2.7.4.9" evidence="2 11"/>
<dbReference type="RefSeq" id="WP_012693746.1">
    <property type="nucleotide sequence ID" value="NC_012526.1"/>
</dbReference>
<evidence type="ECO:0000256" key="1">
    <source>
        <dbReference type="ARBA" id="ARBA00009776"/>
    </source>
</evidence>
<dbReference type="Proteomes" id="UP000002208">
    <property type="component" value="Chromosome"/>
</dbReference>
<evidence type="ECO:0000313" key="14">
    <source>
        <dbReference type="EMBL" id="ACO46623.1"/>
    </source>
</evidence>
<keyword evidence="7 11" id="KW-0418">Kinase</keyword>
<dbReference type="SUPFAM" id="SSF52540">
    <property type="entry name" value="P-loop containing nucleoside triphosphate hydrolases"/>
    <property type="match status" value="1"/>
</dbReference>
<dbReference type="STRING" id="546414.Deide_16510"/>
<dbReference type="PROSITE" id="PS01331">
    <property type="entry name" value="THYMIDYLATE_KINASE"/>
    <property type="match status" value="1"/>
</dbReference>
<feature type="domain" description="Thymidylate kinase-like" evidence="13">
    <location>
        <begin position="15"/>
        <end position="203"/>
    </location>
</feature>
<dbReference type="EMBL" id="CP001114">
    <property type="protein sequence ID" value="ACO46623.1"/>
    <property type="molecule type" value="Genomic_DNA"/>
</dbReference>
<dbReference type="GO" id="GO:0006233">
    <property type="term" value="P:dTDP biosynthetic process"/>
    <property type="evidence" value="ECO:0007669"/>
    <property type="project" value="InterPro"/>
</dbReference>
<evidence type="ECO:0000256" key="2">
    <source>
        <dbReference type="ARBA" id="ARBA00012980"/>
    </source>
</evidence>
<dbReference type="GO" id="GO:0005524">
    <property type="term" value="F:ATP binding"/>
    <property type="evidence" value="ECO:0007669"/>
    <property type="project" value="UniProtKB-UniRule"/>
</dbReference>
<proteinExistence type="inferred from homology"/>
<dbReference type="InterPro" id="IPR027417">
    <property type="entry name" value="P-loop_NTPase"/>
</dbReference>
<dbReference type="CDD" id="cd01672">
    <property type="entry name" value="TMPK"/>
    <property type="match status" value="1"/>
</dbReference>
<dbReference type="PaxDb" id="546414-Deide_16510"/>
<evidence type="ECO:0000256" key="5">
    <source>
        <dbReference type="ARBA" id="ARBA00022727"/>
    </source>
</evidence>
<evidence type="ECO:0000256" key="3">
    <source>
        <dbReference type="ARBA" id="ARBA00017144"/>
    </source>
</evidence>
<evidence type="ECO:0000256" key="12">
    <source>
        <dbReference type="SAM" id="MobiDB-lite"/>
    </source>
</evidence>
<evidence type="ECO:0000256" key="4">
    <source>
        <dbReference type="ARBA" id="ARBA00022679"/>
    </source>
</evidence>
<protein>
    <recommendedName>
        <fullName evidence="3 11">Thymidylate kinase</fullName>
        <ecNumber evidence="2 11">2.7.4.9</ecNumber>
    </recommendedName>
    <alternativeName>
        <fullName evidence="11">dTMP kinase</fullName>
    </alternativeName>
</protein>
<evidence type="ECO:0000256" key="10">
    <source>
        <dbReference type="ARBA" id="ARBA00057735"/>
    </source>
</evidence>
<dbReference type="GO" id="GO:0006227">
    <property type="term" value="P:dUDP biosynthetic process"/>
    <property type="evidence" value="ECO:0007669"/>
    <property type="project" value="TreeGrafter"/>
</dbReference>
<evidence type="ECO:0000256" key="11">
    <source>
        <dbReference type="HAMAP-Rule" id="MF_00165"/>
    </source>
</evidence>
<dbReference type="KEGG" id="ddr:Deide_16510"/>
<evidence type="ECO:0000259" key="13">
    <source>
        <dbReference type="Pfam" id="PF02223"/>
    </source>
</evidence>
<evidence type="ECO:0000256" key="8">
    <source>
        <dbReference type="ARBA" id="ARBA00022840"/>
    </source>
</evidence>
<dbReference type="FunFam" id="3.40.50.300:FF:000225">
    <property type="entry name" value="Thymidylate kinase"/>
    <property type="match status" value="1"/>
</dbReference>
<dbReference type="GO" id="GO:0006235">
    <property type="term" value="P:dTTP biosynthetic process"/>
    <property type="evidence" value="ECO:0007669"/>
    <property type="project" value="UniProtKB-UniRule"/>
</dbReference>
<comment type="similarity">
    <text evidence="1 11">Belongs to the thymidylate kinase family.</text>
</comment>
<dbReference type="HOGENOM" id="CLU_049131_0_2_0"/>
<evidence type="ECO:0000256" key="6">
    <source>
        <dbReference type="ARBA" id="ARBA00022741"/>
    </source>
</evidence>
<gene>
    <name evidence="11 14" type="primary">tmk</name>
    <name evidence="14" type="ordered locus">Deide_16510</name>
</gene>
<dbReference type="GO" id="GO:0004798">
    <property type="term" value="F:dTMP kinase activity"/>
    <property type="evidence" value="ECO:0007669"/>
    <property type="project" value="UniProtKB-UniRule"/>
</dbReference>
<dbReference type="InterPro" id="IPR018094">
    <property type="entry name" value="Thymidylate_kinase"/>
</dbReference>
<accession>C1CWQ6</accession>
<name>C1CWQ6_DEIDV</name>
<dbReference type="OrthoDB" id="9774907at2"/>
<comment type="catalytic activity">
    <reaction evidence="9 11">
        <text>dTMP + ATP = dTDP + ADP</text>
        <dbReference type="Rhea" id="RHEA:13517"/>
        <dbReference type="ChEBI" id="CHEBI:30616"/>
        <dbReference type="ChEBI" id="CHEBI:58369"/>
        <dbReference type="ChEBI" id="CHEBI:63528"/>
        <dbReference type="ChEBI" id="CHEBI:456216"/>
        <dbReference type="EC" id="2.7.4.9"/>
    </reaction>
</comment>
<comment type="function">
    <text evidence="10 11">Phosphorylation of dTMP to form dTDP in both de novo and salvage pathways of dTTP synthesis.</text>
</comment>
<feature type="region of interest" description="Disordered" evidence="12">
    <location>
        <begin position="1"/>
        <end position="20"/>
    </location>
</feature>
<dbReference type="PANTHER" id="PTHR10344">
    <property type="entry name" value="THYMIDYLATE KINASE"/>
    <property type="match status" value="1"/>
</dbReference>
<dbReference type="InterPro" id="IPR039430">
    <property type="entry name" value="Thymidylate_kin-like_dom"/>
</dbReference>